<dbReference type="EMBL" id="KB446540">
    <property type="protein sequence ID" value="EME43242.1"/>
    <property type="molecule type" value="Genomic_DNA"/>
</dbReference>
<evidence type="ECO:0000256" key="1">
    <source>
        <dbReference type="SAM" id="MobiDB-lite"/>
    </source>
</evidence>
<feature type="compositionally biased region" description="Acidic residues" evidence="1">
    <location>
        <begin position="116"/>
        <end position="128"/>
    </location>
</feature>
<dbReference type="HOGENOM" id="CLU_1326348_0_0_1"/>
<gene>
    <name evidence="2" type="ORF">DOTSEDRAFT_35547</name>
</gene>
<reference evidence="2 3" key="2">
    <citation type="journal article" date="2012" name="PLoS Pathog.">
        <title>Diverse lifestyles and strategies of plant pathogenesis encoded in the genomes of eighteen Dothideomycetes fungi.</title>
        <authorList>
            <person name="Ohm R.A."/>
            <person name="Feau N."/>
            <person name="Henrissat B."/>
            <person name="Schoch C.L."/>
            <person name="Horwitz B.A."/>
            <person name="Barry K.W."/>
            <person name="Condon B.J."/>
            <person name="Copeland A.C."/>
            <person name="Dhillon B."/>
            <person name="Glaser F."/>
            <person name="Hesse C.N."/>
            <person name="Kosti I."/>
            <person name="LaButti K."/>
            <person name="Lindquist E.A."/>
            <person name="Lucas S."/>
            <person name="Salamov A.A."/>
            <person name="Bradshaw R.E."/>
            <person name="Ciuffetti L."/>
            <person name="Hamelin R.C."/>
            <person name="Kema G.H.J."/>
            <person name="Lawrence C."/>
            <person name="Scott J.A."/>
            <person name="Spatafora J.W."/>
            <person name="Turgeon B.G."/>
            <person name="de Wit P.J.G.M."/>
            <person name="Zhong S."/>
            <person name="Goodwin S.B."/>
            <person name="Grigoriev I.V."/>
        </authorList>
    </citation>
    <scope>NUCLEOTIDE SEQUENCE [LARGE SCALE GENOMIC DNA]</scope>
    <source>
        <strain evidence="3">NZE10 / CBS 128990</strain>
    </source>
</reference>
<reference evidence="3" key="1">
    <citation type="journal article" date="2012" name="PLoS Genet.">
        <title>The genomes of the fungal plant pathogens Cladosporium fulvum and Dothistroma septosporum reveal adaptation to different hosts and lifestyles but also signatures of common ancestry.</title>
        <authorList>
            <person name="de Wit P.J.G.M."/>
            <person name="van der Burgt A."/>
            <person name="Oekmen B."/>
            <person name="Stergiopoulos I."/>
            <person name="Abd-Elsalam K.A."/>
            <person name="Aerts A.L."/>
            <person name="Bahkali A.H."/>
            <person name="Beenen H.G."/>
            <person name="Chettri P."/>
            <person name="Cox M.P."/>
            <person name="Datema E."/>
            <person name="de Vries R.P."/>
            <person name="Dhillon B."/>
            <person name="Ganley A.R."/>
            <person name="Griffiths S.A."/>
            <person name="Guo Y."/>
            <person name="Hamelin R.C."/>
            <person name="Henrissat B."/>
            <person name="Kabir M.S."/>
            <person name="Jashni M.K."/>
            <person name="Kema G."/>
            <person name="Klaubauf S."/>
            <person name="Lapidus A."/>
            <person name="Levasseur A."/>
            <person name="Lindquist E."/>
            <person name="Mehrabi R."/>
            <person name="Ohm R.A."/>
            <person name="Owen T.J."/>
            <person name="Salamov A."/>
            <person name="Schwelm A."/>
            <person name="Schijlen E."/>
            <person name="Sun H."/>
            <person name="van den Burg H.A."/>
            <person name="van Ham R.C.H.J."/>
            <person name="Zhang S."/>
            <person name="Goodwin S.B."/>
            <person name="Grigoriev I.V."/>
            <person name="Collemare J."/>
            <person name="Bradshaw R.E."/>
        </authorList>
    </citation>
    <scope>NUCLEOTIDE SEQUENCE [LARGE SCALE GENOMIC DNA]</scope>
    <source>
        <strain evidence="3">NZE10 / CBS 128990</strain>
    </source>
</reference>
<keyword evidence="3" id="KW-1185">Reference proteome</keyword>
<organism evidence="2 3">
    <name type="scientific">Dothistroma septosporum (strain NZE10 / CBS 128990)</name>
    <name type="common">Red band needle blight fungus</name>
    <name type="synonym">Mycosphaerella pini</name>
    <dbReference type="NCBI Taxonomy" id="675120"/>
    <lineage>
        <taxon>Eukaryota</taxon>
        <taxon>Fungi</taxon>
        <taxon>Dikarya</taxon>
        <taxon>Ascomycota</taxon>
        <taxon>Pezizomycotina</taxon>
        <taxon>Dothideomycetes</taxon>
        <taxon>Dothideomycetidae</taxon>
        <taxon>Mycosphaerellales</taxon>
        <taxon>Mycosphaerellaceae</taxon>
        <taxon>Dothistroma</taxon>
    </lineage>
</organism>
<feature type="region of interest" description="Disordered" evidence="1">
    <location>
        <begin position="153"/>
        <end position="207"/>
    </location>
</feature>
<feature type="region of interest" description="Disordered" evidence="1">
    <location>
        <begin position="1"/>
        <end position="132"/>
    </location>
</feature>
<dbReference type="AlphaFoldDB" id="M2XL88"/>
<name>M2XL88_DOTSN</name>
<evidence type="ECO:0000313" key="2">
    <source>
        <dbReference type="EMBL" id="EME43242.1"/>
    </source>
</evidence>
<evidence type="ECO:0000313" key="3">
    <source>
        <dbReference type="Proteomes" id="UP000016933"/>
    </source>
</evidence>
<feature type="compositionally biased region" description="Basic and acidic residues" evidence="1">
    <location>
        <begin position="1"/>
        <end position="18"/>
    </location>
</feature>
<proteinExistence type="predicted"/>
<sequence length="207" mass="21813">MYYKCTHADLRAADDDSKPSGSAISQHIAKLKKGSGPNSGLGAASKGTQIKSTPPAKRAALPKTPSSSAKRARTSRMSDEDDSDDENILSFAAIGKRETPARRSSGLRKSYCDKSAEEEEDDGAETCEETATGQAAAASALGSSASDNIEVAAAQAAPRDSVQADDVDDLFGRPRKESTARSKSNPPKFDYFNNAAESDEDTFAPMV</sequence>
<feature type="compositionally biased region" description="Basic and acidic residues" evidence="1">
    <location>
        <begin position="170"/>
        <end position="180"/>
    </location>
</feature>
<feature type="compositionally biased region" description="Acidic residues" evidence="1">
    <location>
        <begin position="197"/>
        <end position="207"/>
    </location>
</feature>
<dbReference type="OrthoDB" id="3650560at2759"/>
<protein>
    <submittedName>
        <fullName evidence="2">Uncharacterized protein</fullName>
    </submittedName>
</protein>
<accession>M2XL88</accession>
<dbReference type="Proteomes" id="UP000016933">
    <property type="component" value="Unassembled WGS sequence"/>
</dbReference>
<dbReference type="OMA" id="EDTFAPM"/>
<dbReference type="eggNOG" id="ENOG502RGQM">
    <property type="taxonomic scope" value="Eukaryota"/>
</dbReference>